<dbReference type="InterPro" id="IPR023286">
    <property type="entry name" value="ABATE_dom_sf"/>
</dbReference>
<dbReference type="STRING" id="334253.SAMN04487943_102199"/>
<dbReference type="RefSeq" id="WP_091481754.1">
    <property type="nucleotide sequence ID" value="NZ_FOTR01000002.1"/>
</dbReference>
<evidence type="ECO:0000313" key="2">
    <source>
        <dbReference type="EMBL" id="SFL55643.1"/>
    </source>
</evidence>
<organism evidence="2 3">
    <name type="scientific">Gracilibacillus orientalis</name>
    <dbReference type="NCBI Taxonomy" id="334253"/>
    <lineage>
        <taxon>Bacteria</taxon>
        <taxon>Bacillati</taxon>
        <taxon>Bacillota</taxon>
        <taxon>Bacilli</taxon>
        <taxon>Bacillales</taxon>
        <taxon>Bacillaceae</taxon>
        <taxon>Gracilibacillus</taxon>
    </lineage>
</organism>
<sequence>MDKLLFVLGGTAWINLVNTTYYSNKQKIDILVDPSSTFRWLEENNLLRESDSLALESEELLDSLIVELHSLRHLSKIILSDLEQLGKLSLHTTDQFKRLVKQVNVSLTIVPKHDKLNLASEGITARDHVLYNIVYSIIHTLDSISINRIRKCEHQECSLYFVDKSKSGKRRWCSMELCGNRKKAAEFYARKKKK</sequence>
<feature type="domain" description="Zinc finger CGNR" evidence="1">
    <location>
        <begin position="148"/>
        <end position="191"/>
    </location>
</feature>
<dbReference type="PANTHER" id="PTHR35525">
    <property type="entry name" value="BLL6575 PROTEIN"/>
    <property type="match status" value="1"/>
</dbReference>
<keyword evidence="3" id="KW-1185">Reference proteome</keyword>
<dbReference type="Gene3D" id="1.10.3300.10">
    <property type="entry name" value="Jann2411-like domain"/>
    <property type="match status" value="1"/>
</dbReference>
<accession>A0A1I4INS3</accession>
<gene>
    <name evidence="2" type="ORF">SAMN04487943_102199</name>
</gene>
<dbReference type="EMBL" id="FOTR01000002">
    <property type="protein sequence ID" value="SFL55643.1"/>
    <property type="molecule type" value="Genomic_DNA"/>
</dbReference>
<dbReference type="SUPFAM" id="SSF160904">
    <property type="entry name" value="Jann2411-like"/>
    <property type="match status" value="1"/>
</dbReference>
<dbReference type="Pfam" id="PF11706">
    <property type="entry name" value="zf-CGNR"/>
    <property type="match status" value="1"/>
</dbReference>
<evidence type="ECO:0000259" key="1">
    <source>
        <dbReference type="Pfam" id="PF11706"/>
    </source>
</evidence>
<protein>
    <submittedName>
        <fullName evidence="2">Conserved protein containing a Zn-ribbon-like motif, possibly RNA-binding</fullName>
    </submittedName>
</protein>
<dbReference type="InterPro" id="IPR021005">
    <property type="entry name" value="Znf_CGNR"/>
</dbReference>
<dbReference type="PANTHER" id="PTHR35525:SF3">
    <property type="entry name" value="BLL6575 PROTEIN"/>
    <property type="match status" value="1"/>
</dbReference>
<reference evidence="3" key="1">
    <citation type="submission" date="2016-10" db="EMBL/GenBank/DDBJ databases">
        <authorList>
            <person name="Varghese N."/>
            <person name="Submissions S."/>
        </authorList>
    </citation>
    <scope>NUCLEOTIDE SEQUENCE [LARGE SCALE GENOMIC DNA]</scope>
    <source>
        <strain evidence="3">CGMCC 1.4250</strain>
    </source>
</reference>
<dbReference type="AlphaFoldDB" id="A0A1I4INS3"/>
<name>A0A1I4INS3_9BACI</name>
<dbReference type="InterPro" id="IPR010852">
    <property type="entry name" value="ABATE"/>
</dbReference>
<evidence type="ECO:0000313" key="3">
    <source>
        <dbReference type="Proteomes" id="UP000198565"/>
    </source>
</evidence>
<proteinExistence type="predicted"/>
<dbReference type="Proteomes" id="UP000198565">
    <property type="component" value="Unassembled WGS sequence"/>
</dbReference>
<dbReference type="OrthoDB" id="123307at2"/>